<dbReference type="NCBIfam" id="TIGR01414">
    <property type="entry name" value="autotrans_barl"/>
    <property type="match status" value="1"/>
</dbReference>
<reference evidence="3 4" key="1">
    <citation type="journal article" date="2019" name="Front. Microbiol.">
        <title>In silico and Genetic Analyses of Cyclic Lipopeptide Synthetic Gene Clusters in Pseudomonas sp. 11K1.</title>
        <authorList>
            <person name="Zhao H."/>
            <person name="Liu Y.P."/>
            <person name="Zhang L.Q."/>
        </authorList>
    </citation>
    <scope>NUCLEOTIDE SEQUENCE [LARGE SCALE GENOMIC DNA]</scope>
    <source>
        <strain evidence="3 4">11K1</strain>
    </source>
</reference>
<dbReference type="InterPro" id="IPR036709">
    <property type="entry name" value="Autotransporte_beta_dom_sf"/>
</dbReference>
<evidence type="ECO:0000313" key="3">
    <source>
        <dbReference type="EMBL" id="QBZ91335.1"/>
    </source>
</evidence>
<dbReference type="InterPro" id="IPR011050">
    <property type="entry name" value="Pectin_lyase_fold/virulence"/>
</dbReference>
<feature type="domain" description="Autotransporter" evidence="2">
    <location>
        <begin position="468"/>
        <end position="737"/>
    </location>
</feature>
<dbReference type="InterPro" id="IPR005546">
    <property type="entry name" value="Autotransporte_beta"/>
</dbReference>
<dbReference type="SUPFAM" id="SSF103515">
    <property type="entry name" value="Autotransporter"/>
    <property type="match status" value="1"/>
</dbReference>
<dbReference type="Proteomes" id="UP000296468">
    <property type="component" value="Chromosome"/>
</dbReference>
<organism evidence="3 4">
    <name type="scientific">Pseudomonas viciae</name>
    <dbReference type="NCBI Taxonomy" id="2505979"/>
    <lineage>
        <taxon>Bacteria</taxon>
        <taxon>Pseudomonadati</taxon>
        <taxon>Pseudomonadota</taxon>
        <taxon>Gammaproteobacteria</taxon>
        <taxon>Pseudomonadales</taxon>
        <taxon>Pseudomonadaceae</taxon>
        <taxon>Pseudomonas</taxon>
    </lineage>
</organism>
<protein>
    <submittedName>
        <fullName evidence="3">Autotransporter outer membrane beta-barrel domain-containing protein</fullName>
    </submittedName>
</protein>
<dbReference type="EMBL" id="CP035088">
    <property type="protein sequence ID" value="QBZ91335.1"/>
    <property type="molecule type" value="Genomic_DNA"/>
</dbReference>
<proteinExistence type="predicted"/>
<dbReference type="SUPFAM" id="SSF51126">
    <property type="entry name" value="Pectin lyase-like"/>
    <property type="match status" value="1"/>
</dbReference>
<dbReference type="CDD" id="cd01343">
    <property type="entry name" value="PL1_Passenger_AT"/>
    <property type="match status" value="1"/>
</dbReference>
<evidence type="ECO:0000313" key="4">
    <source>
        <dbReference type="Proteomes" id="UP000296468"/>
    </source>
</evidence>
<dbReference type="PANTHER" id="PTHR35037:SF7">
    <property type="entry name" value="AUTOTRANSPORTER"/>
    <property type="match status" value="1"/>
</dbReference>
<keyword evidence="1" id="KW-0732">Signal</keyword>
<dbReference type="InterPro" id="IPR004899">
    <property type="entry name" value="Pertactin_central"/>
</dbReference>
<dbReference type="Pfam" id="PF03797">
    <property type="entry name" value="Autotransporter"/>
    <property type="match status" value="1"/>
</dbReference>
<dbReference type="GO" id="GO:0019867">
    <property type="term" value="C:outer membrane"/>
    <property type="evidence" value="ECO:0007669"/>
    <property type="project" value="InterPro"/>
</dbReference>
<dbReference type="OrthoDB" id="6056869at2"/>
<dbReference type="PROSITE" id="PS51208">
    <property type="entry name" value="AUTOTRANSPORTER"/>
    <property type="match status" value="1"/>
</dbReference>
<dbReference type="RefSeq" id="WP_135846733.1">
    <property type="nucleotide sequence ID" value="NZ_CP035088.1"/>
</dbReference>
<sequence>MSVSHSFSITPLARVLKLVTLAPLLLLSPTGLAQTLIENGASKTIDATTTTDDYLVETESKLTANGATTYQIHASGGSTINLSDTQVTAQGNANGVNLVGSEATIANGSKVVSSNVGLRLANSAAGGSTAVVSDSEIVGGRAGAVLSARSQLILEAGSTVTASNANGVGVQSFGGKISATDSTIVGGLNGVYVFADLNLSADNALILDNSRVEGLTGSAIVVDGQTQTNNERVNIEVNNGSTLVAGNGKLLEVVNGSSANFKADNSQLVGDIIVEEGSSANVVFDNFATLTGRLENVESLTINNEARWVMVGDGEVEKLDMNGGGIQFGNPGEFYKLTVGELSGNGTFYMHTNFTTGQVDTLTVTGTATGNHLVALDSSGTEPGAASSIPVVHIGGGDAQFSLLGGEVDLGAFSYNLIKQGDNDWYLNTASKVISPGTRSVLALFNAAPTVWYGELSTLRSRMGEVRRDTGKAGGWMRAYGNKFDVGASAGVAYKQTQQGLSLGADAPLPVGDGQWLVGGLGGYSKSDLDLSRGTTGEVDSYYLGAYTTWLDEESGYYFDGVLKFNRFQNESSVQLSDGRKTKGRYDSHGVGASLEFGRHLKLADDYFVEPYTQLSGVIIQGKDYRLDNGLAAEGDRTHSLLGKVGATVGRNFDIGEGYVLQPYLRAAYVHEFANNNEVKVNDNKFSNDLSGSRGELGAGVSVTLTDKVSVHADFDYSNGNKIEQPWGGNVGVRYLW</sequence>
<dbReference type="InterPro" id="IPR003991">
    <property type="entry name" value="Pertactin_virulence_factor"/>
</dbReference>
<dbReference type="Pfam" id="PF03212">
    <property type="entry name" value="Pertactin"/>
    <property type="match status" value="1"/>
</dbReference>
<dbReference type="PRINTS" id="PR01484">
    <property type="entry name" value="PRTACTNFAMLY"/>
</dbReference>
<dbReference type="Gene3D" id="2.160.20.20">
    <property type="match status" value="1"/>
</dbReference>
<evidence type="ECO:0000256" key="1">
    <source>
        <dbReference type="ARBA" id="ARBA00022729"/>
    </source>
</evidence>
<name>A0A4P7PL10_9PSED</name>
<gene>
    <name evidence="3" type="ORF">EPZ47_22435</name>
</gene>
<dbReference type="InterPro" id="IPR051551">
    <property type="entry name" value="Autotransporter_adhesion"/>
</dbReference>
<dbReference type="AlphaFoldDB" id="A0A4P7PL10"/>
<dbReference type="InterPro" id="IPR012332">
    <property type="entry name" value="Autotransporter_pectin_lyase_C"/>
</dbReference>
<dbReference type="KEGG" id="pvk:EPZ47_22435"/>
<dbReference type="InterPro" id="IPR006315">
    <property type="entry name" value="OM_autotransptr_brl_dom"/>
</dbReference>
<accession>A0A4P7PL10</accession>
<evidence type="ECO:0000259" key="2">
    <source>
        <dbReference type="PROSITE" id="PS51208"/>
    </source>
</evidence>
<dbReference type="SMART" id="SM00869">
    <property type="entry name" value="Autotransporter"/>
    <property type="match status" value="1"/>
</dbReference>
<dbReference type="Gene3D" id="2.40.128.130">
    <property type="entry name" value="Autotransporter beta-domain"/>
    <property type="match status" value="1"/>
</dbReference>
<dbReference type="PANTHER" id="PTHR35037">
    <property type="entry name" value="C-TERMINAL REGION OF AIDA-LIKE PROTEIN"/>
    <property type="match status" value="1"/>
</dbReference>